<evidence type="ECO:0000256" key="7">
    <source>
        <dbReference type="SAM" id="SignalP"/>
    </source>
</evidence>
<keyword evidence="2" id="KW-0723">Serine/threonine-protein kinase</keyword>
<keyword evidence="6" id="KW-0325">Glycoprotein</keyword>
<dbReference type="PANTHER" id="PTHR34590">
    <property type="entry name" value="OS03G0124300 PROTEIN-RELATED"/>
    <property type="match status" value="1"/>
</dbReference>
<evidence type="ECO:0000256" key="3">
    <source>
        <dbReference type="ARBA" id="ARBA00022679"/>
    </source>
</evidence>
<keyword evidence="5" id="KW-0067">ATP-binding</keyword>
<protein>
    <recommendedName>
        <fullName evidence="8">Malectin-like domain-containing protein</fullName>
    </recommendedName>
</protein>
<feature type="chain" id="PRO_5047088643" description="Malectin-like domain-containing protein" evidence="7">
    <location>
        <begin position="26"/>
        <end position="376"/>
    </location>
</feature>
<comment type="subcellular location">
    <subcellularLocation>
        <location evidence="1">Membrane</location>
        <topology evidence="1">Single-pass type I membrane protein</topology>
    </subcellularLocation>
</comment>
<keyword evidence="2" id="KW-0418">Kinase</keyword>
<accession>A0ABR0DQL4</accession>
<comment type="caution">
    <text evidence="9">The sequence shown here is derived from an EMBL/GenBank/DDBJ whole genome shotgun (WGS) entry which is preliminary data.</text>
</comment>
<proteinExistence type="predicted"/>
<gene>
    <name evidence="9" type="ORF">RD792_002240</name>
</gene>
<dbReference type="EMBL" id="JAYDYQ010001087">
    <property type="protein sequence ID" value="KAK4491490.1"/>
    <property type="molecule type" value="Genomic_DNA"/>
</dbReference>
<keyword evidence="7" id="KW-0732">Signal</keyword>
<evidence type="ECO:0000256" key="1">
    <source>
        <dbReference type="ARBA" id="ARBA00004479"/>
    </source>
</evidence>
<dbReference type="Proteomes" id="UP001291926">
    <property type="component" value="Unassembled WGS sequence"/>
</dbReference>
<evidence type="ECO:0000256" key="4">
    <source>
        <dbReference type="ARBA" id="ARBA00022741"/>
    </source>
</evidence>
<evidence type="ECO:0000256" key="5">
    <source>
        <dbReference type="ARBA" id="ARBA00022840"/>
    </source>
</evidence>
<dbReference type="Pfam" id="PF12819">
    <property type="entry name" value="Malectin_like"/>
    <property type="match status" value="1"/>
</dbReference>
<feature type="signal peptide" evidence="7">
    <location>
        <begin position="1"/>
        <end position="25"/>
    </location>
</feature>
<reference evidence="9 10" key="1">
    <citation type="journal article" date="2023" name="bioRxiv">
        <title>Genome report: Whole genome sequence and annotation of Penstemon davidsonii.</title>
        <authorList>
            <person name="Ostevik K.L."/>
            <person name="Alabady M."/>
            <person name="Zhang M."/>
            <person name="Rausher M.D."/>
        </authorList>
    </citation>
    <scope>NUCLEOTIDE SEQUENCE [LARGE SCALE GENOMIC DNA]</scope>
    <source>
        <strain evidence="9">DNT005</strain>
        <tissue evidence="9">Whole leaf</tissue>
    </source>
</reference>
<sequence length="376" mass="41449">MRTFLVSAARWTTLCFLFTFTAVEAGDIYINCGSTGTSAALDGREWLGDNHPNFAVKGSSAKSSVTGELLVPVDPVPFRTARISSSRFSYIFRVSPGQKFIRLHFNPTSSYHGFKRFNDLFTVEAGPFTLLSNFSASITADALSLNSLTKEFCLSVEESQLLNITFSSQTQDTHAFVNGIEIISVPESISYCHTGDVAVQVVGRKSLVYIDNSTALEMVHLQNVKLDSISSGADFRGVFGMWAKQKANSVKNITWRVSVDVGFRYLVRLHFCELGLETAETANTNFSLSINHMIVISNGDIHKEREDKGGSVYRNYMVMAKGRKHEGKRNILISLQSEGEFISGNGPLEGFEIFKLSNPDNSLASPNPFSPTQDSL</sequence>
<evidence type="ECO:0000256" key="6">
    <source>
        <dbReference type="ARBA" id="ARBA00023180"/>
    </source>
</evidence>
<feature type="domain" description="Malectin-like" evidence="8">
    <location>
        <begin position="30"/>
        <end position="204"/>
    </location>
</feature>
<evidence type="ECO:0000259" key="8">
    <source>
        <dbReference type="Pfam" id="PF12819"/>
    </source>
</evidence>
<dbReference type="Gene3D" id="2.60.120.430">
    <property type="entry name" value="Galactose-binding lectin"/>
    <property type="match status" value="2"/>
</dbReference>
<evidence type="ECO:0000256" key="2">
    <source>
        <dbReference type="ARBA" id="ARBA00022527"/>
    </source>
</evidence>
<evidence type="ECO:0000313" key="9">
    <source>
        <dbReference type="EMBL" id="KAK4491490.1"/>
    </source>
</evidence>
<keyword evidence="3" id="KW-0808">Transferase</keyword>
<dbReference type="InterPro" id="IPR045272">
    <property type="entry name" value="ANXUR1/2-like"/>
</dbReference>
<organism evidence="9 10">
    <name type="scientific">Penstemon davidsonii</name>
    <dbReference type="NCBI Taxonomy" id="160366"/>
    <lineage>
        <taxon>Eukaryota</taxon>
        <taxon>Viridiplantae</taxon>
        <taxon>Streptophyta</taxon>
        <taxon>Embryophyta</taxon>
        <taxon>Tracheophyta</taxon>
        <taxon>Spermatophyta</taxon>
        <taxon>Magnoliopsida</taxon>
        <taxon>eudicotyledons</taxon>
        <taxon>Gunneridae</taxon>
        <taxon>Pentapetalae</taxon>
        <taxon>asterids</taxon>
        <taxon>lamiids</taxon>
        <taxon>Lamiales</taxon>
        <taxon>Plantaginaceae</taxon>
        <taxon>Cheloneae</taxon>
        <taxon>Penstemon</taxon>
    </lineage>
</organism>
<keyword evidence="10" id="KW-1185">Reference proteome</keyword>
<name>A0ABR0DQL4_9LAMI</name>
<keyword evidence="4" id="KW-0547">Nucleotide-binding</keyword>
<evidence type="ECO:0000313" key="10">
    <source>
        <dbReference type="Proteomes" id="UP001291926"/>
    </source>
</evidence>
<dbReference type="InterPro" id="IPR024788">
    <property type="entry name" value="Malectin-like_Carb-bd_dom"/>
</dbReference>